<dbReference type="InterPro" id="IPR036179">
    <property type="entry name" value="Ig-like_dom_sf"/>
</dbReference>
<dbReference type="Pfam" id="PF13895">
    <property type="entry name" value="Ig_2"/>
    <property type="match status" value="1"/>
</dbReference>
<keyword evidence="5" id="KW-1133">Transmembrane helix</keyword>
<keyword evidence="5" id="KW-0812">Transmembrane</keyword>
<keyword evidence="6" id="KW-0732">Signal</keyword>
<dbReference type="SMART" id="SM00406">
    <property type="entry name" value="IGv"/>
    <property type="match status" value="3"/>
</dbReference>
<reference evidence="9" key="1">
    <citation type="submission" date="2023-03" db="EMBL/GenBank/DDBJ databases">
        <authorList>
            <person name="Steffen K."/>
            <person name="Cardenas P."/>
        </authorList>
    </citation>
    <scope>NUCLEOTIDE SEQUENCE</scope>
</reference>
<dbReference type="InterPro" id="IPR007110">
    <property type="entry name" value="Ig-like_dom"/>
</dbReference>
<dbReference type="InterPro" id="IPR013783">
    <property type="entry name" value="Ig-like_fold"/>
</dbReference>
<feature type="transmembrane region" description="Helical" evidence="5">
    <location>
        <begin position="961"/>
        <end position="987"/>
    </location>
</feature>
<protein>
    <submittedName>
        <fullName evidence="9">Contactin-4</fullName>
    </submittedName>
</protein>
<evidence type="ECO:0000256" key="6">
    <source>
        <dbReference type="SAM" id="SignalP"/>
    </source>
</evidence>
<feature type="chain" id="PRO_5041282843" evidence="6">
    <location>
        <begin position="31"/>
        <end position="1235"/>
    </location>
</feature>
<dbReference type="PROSITE" id="PS50835">
    <property type="entry name" value="IG_LIKE"/>
    <property type="match status" value="6"/>
</dbReference>
<evidence type="ECO:0000259" key="7">
    <source>
        <dbReference type="PROSITE" id="PS50835"/>
    </source>
</evidence>
<feature type="region of interest" description="Disordered" evidence="4">
    <location>
        <begin position="1028"/>
        <end position="1235"/>
    </location>
</feature>
<feature type="compositionally biased region" description="Polar residues" evidence="4">
    <location>
        <begin position="1199"/>
        <end position="1209"/>
    </location>
</feature>
<dbReference type="SUPFAM" id="SSF49265">
    <property type="entry name" value="Fibronectin type III"/>
    <property type="match status" value="2"/>
</dbReference>
<dbReference type="InterPro" id="IPR003598">
    <property type="entry name" value="Ig_sub2"/>
</dbReference>
<dbReference type="Proteomes" id="UP001174909">
    <property type="component" value="Unassembled WGS sequence"/>
</dbReference>
<dbReference type="SUPFAM" id="SSF48726">
    <property type="entry name" value="Immunoglobulin"/>
    <property type="match status" value="6"/>
</dbReference>
<feature type="domain" description="Ig-like" evidence="7">
    <location>
        <begin position="242"/>
        <end position="332"/>
    </location>
</feature>
<dbReference type="CDD" id="cd00063">
    <property type="entry name" value="FN3"/>
    <property type="match status" value="3"/>
</dbReference>
<feature type="compositionally biased region" description="Polar residues" evidence="4">
    <location>
        <begin position="1066"/>
        <end position="1077"/>
    </location>
</feature>
<dbReference type="InterPro" id="IPR013098">
    <property type="entry name" value="Ig_I-set"/>
</dbReference>
<evidence type="ECO:0000313" key="9">
    <source>
        <dbReference type="EMBL" id="CAI8056041.1"/>
    </source>
</evidence>
<feature type="domain" description="Fibronectin type-III" evidence="8">
    <location>
        <begin position="759"/>
        <end position="853"/>
    </location>
</feature>
<name>A0AA35TYL2_GEOBA</name>
<accession>A0AA35TYL2</accession>
<feature type="compositionally biased region" description="Basic and acidic residues" evidence="4">
    <location>
        <begin position="1168"/>
        <end position="1188"/>
    </location>
</feature>
<feature type="compositionally biased region" description="Low complexity" evidence="4">
    <location>
        <begin position="1054"/>
        <end position="1065"/>
    </location>
</feature>
<feature type="domain" description="Ig-like" evidence="7">
    <location>
        <begin position="38"/>
        <end position="126"/>
    </location>
</feature>
<gene>
    <name evidence="9" type="ORF">GBAR_LOCUS30533</name>
</gene>
<evidence type="ECO:0000256" key="5">
    <source>
        <dbReference type="SAM" id="Phobius"/>
    </source>
</evidence>
<feature type="compositionally biased region" description="Low complexity" evidence="4">
    <location>
        <begin position="1210"/>
        <end position="1235"/>
    </location>
</feature>
<proteinExistence type="predicted"/>
<dbReference type="EMBL" id="CASHTH010004317">
    <property type="protein sequence ID" value="CAI8056041.1"/>
    <property type="molecule type" value="Genomic_DNA"/>
</dbReference>
<dbReference type="InterPro" id="IPR036116">
    <property type="entry name" value="FN3_sf"/>
</dbReference>
<feature type="region of interest" description="Disordered" evidence="4">
    <location>
        <begin position="736"/>
        <end position="763"/>
    </location>
</feature>
<feature type="domain" description="Ig-like" evidence="7">
    <location>
        <begin position="136"/>
        <end position="225"/>
    </location>
</feature>
<keyword evidence="3" id="KW-0393">Immunoglobulin domain</keyword>
<keyword evidence="1" id="KW-0677">Repeat</keyword>
<feature type="domain" description="Ig-like" evidence="7">
    <location>
        <begin position="337"/>
        <end position="429"/>
    </location>
</feature>
<dbReference type="Pfam" id="PF00041">
    <property type="entry name" value="fn3"/>
    <property type="match status" value="3"/>
</dbReference>
<dbReference type="SMART" id="SM00060">
    <property type="entry name" value="FN3"/>
    <property type="match status" value="3"/>
</dbReference>
<dbReference type="Pfam" id="PF13927">
    <property type="entry name" value="Ig_3"/>
    <property type="match status" value="2"/>
</dbReference>
<evidence type="ECO:0000256" key="1">
    <source>
        <dbReference type="ARBA" id="ARBA00022737"/>
    </source>
</evidence>
<feature type="domain" description="Ig-like" evidence="7">
    <location>
        <begin position="439"/>
        <end position="530"/>
    </location>
</feature>
<feature type="domain" description="Ig-like" evidence="7">
    <location>
        <begin position="543"/>
        <end position="636"/>
    </location>
</feature>
<dbReference type="InterPro" id="IPR050964">
    <property type="entry name" value="Striated_Muscle_Regulatory"/>
</dbReference>
<dbReference type="InterPro" id="IPR013106">
    <property type="entry name" value="Ig_V-set"/>
</dbReference>
<keyword evidence="5" id="KW-0472">Membrane</keyword>
<sequence>MGTCRSAMHLAALMLTVFHLPLRIVHLAAAMSDPYTSPQFTAVPSDLIVAGGQTATLQCGVSGEPPPSVAWFREGGGEVTSGGRYTVSSTSGELTVSGVELSDEGSYYCVASNAVGSVRSLSASLQLAVFSTEGLPAVGNDILTQIVSNRQSMVLDCTVPTSLPPASIEWELNQAILDEPDFDSGRMGITLSGKLVISSVDLTTDNGRFYCYASNDVISDSRRYTTGHLLISGGATHPLSLPTEFVTTPTSQSVVTGDSAHFDCFTTGTPVAAISWRKDGSPLTSSDHISFSQAARNLTISSVGSEDAGSYLCVATVPSTGASIESPAASLSVIVPPTMQSSFSSLAANITEEVILSCEVVASDDGSNIQWVWRVNGSEVVTSGNVLYDRTGLISTLKILSVMEDNRGVYQCVASLVVAGGDQRQAAANGRLSVILTPPTITTEPTSDLLVFVGVAVSLPCTASGFPPPAFTWARGDGTPVELQNSRISLPAEGSGDGTLTISGAAVADSSPYQCTATNSAGFDTSSTVQLRVLVGSTVRNRPGDLAAASHDGVLTADHGARLSVPCNVTRPEDATTVVYQWYRDGTTVGTVRPDMYGAGSLVLESVDVGDRGRYTCVVEISATGVGGQPLEEEIGSVIIGVGEPPTDPFAPTALLIAMVTTNILTLSWTPPTFSGNLPLTGYLVEVMLLGNSLCPQVEPEWKVHQEVDDGEAVGVMVLGLVPFQEYMVRIRARNSANQSQPTTVPGSEWTLPDSPSAPPSNVEVTPGNQLLTVTWEHPSDCLTYGGPLTDYTVSYRISSESTFVERRVGSNKTTLTLASLRSQTTYVVLVSAHTAEGAGPTSDPAETTTYGCSTPAQPTGLTAQPVNSTAALVNWTTPTDPDDLYIVTWCHGDRETRNKVLMGRESYTYVVDLEEVGECVVTVQANNQCGTGKPANITVSPFLIGSLSPVSSQPVWETTWFIVVVAVVATLLVFGTPTVIIFIISVSLTRRRKGKTYIPSRRSASSLSGASTAFTEYHQKNGGIARASGITVHSEPPPQRRCTDYADLSSYNSHMSSGPPSISSYQRQSTTETNGGPPSLHHGRETISGDRAPSPPLENFPPGVPEKKKSKRHRLRHYHQEQRVSSPDESADSWSASEYPGHVTNHMADGGSNRDWSGRPTNQLSPLHEHQVMDLSHDQRPQLEGKSRRYHGQPPHPRSSTQQSTFVEPQSLSLPSPSPHLPSTSSLPSPCSRM</sequence>
<dbReference type="InterPro" id="IPR003961">
    <property type="entry name" value="FN3_dom"/>
</dbReference>
<organism evidence="9 10">
    <name type="scientific">Geodia barretti</name>
    <name type="common">Barrett's horny sponge</name>
    <dbReference type="NCBI Taxonomy" id="519541"/>
    <lineage>
        <taxon>Eukaryota</taxon>
        <taxon>Metazoa</taxon>
        <taxon>Porifera</taxon>
        <taxon>Demospongiae</taxon>
        <taxon>Heteroscleromorpha</taxon>
        <taxon>Tetractinellida</taxon>
        <taxon>Astrophorina</taxon>
        <taxon>Geodiidae</taxon>
        <taxon>Geodia</taxon>
    </lineage>
</organism>
<keyword evidence="10" id="KW-1185">Reference proteome</keyword>
<feature type="domain" description="Fibronectin type-III" evidence="8">
    <location>
        <begin position="858"/>
        <end position="950"/>
    </location>
</feature>
<dbReference type="FunFam" id="2.60.40.10:FF:000032">
    <property type="entry name" value="palladin isoform X1"/>
    <property type="match status" value="1"/>
</dbReference>
<dbReference type="SMART" id="SM00408">
    <property type="entry name" value="IGc2"/>
    <property type="match status" value="6"/>
</dbReference>
<evidence type="ECO:0000256" key="2">
    <source>
        <dbReference type="ARBA" id="ARBA00023157"/>
    </source>
</evidence>
<dbReference type="SMART" id="SM00409">
    <property type="entry name" value="IG"/>
    <property type="match status" value="6"/>
</dbReference>
<comment type="caution">
    <text evidence="9">The sequence shown here is derived from an EMBL/GenBank/DDBJ whole genome shotgun (WGS) entry which is preliminary data.</text>
</comment>
<feature type="signal peptide" evidence="6">
    <location>
        <begin position="1"/>
        <end position="30"/>
    </location>
</feature>
<dbReference type="AlphaFoldDB" id="A0AA35TYL2"/>
<dbReference type="InterPro" id="IPR003599">
    <property type="entry name" value="Ig_sub"/>
</dbReference>
<feature type="compositionally biased region" description="Basic residues" evidence="4">
    <location>
        <begin position="1109"/>
        <end position="1118"/>
    </location>
</feature>
<dbReference type="PANTHER" id="PTHR13817">
    <property type="entry name" value="TITIN"/>
    <property type="match status" value="1"/>
</dbReference>
<dbReference type="CDD" id="cd00096">
    <property type="entry name" value="Ig"/>
    <property type="match status" value="4"/>
</dbReference>
<keyword evidence="2" id="KW-1015">Disulfide bond</keyword>
<feature type="domain" description="Fibronectin type-III" evidence="8">
    <location>
        <begin position="651"/>
        <end position="754"/>
    </location>
</feature>
<dbReference type="Pfam" id="PF07679">
    <property type="entry name" value="I-set"/>
    <property type="match status" value="2"/>
</dbReference>
<dbReference type="Gene3D" id="2.60.40.10">
    <property type="entry name" value="Immunoglobulins"/>
    <property type="match status" value="9"/>
</dbReference>
<dbReference type="PROSITE" id="PS50853">
    <property type="entry name" value="FN3"/>
    <property type="match status" value="3"/>
</dbReference>
<feature type="compositionally biased region" description="Polar residues" evidence="4">
    <location>
        <begin position="736"/>
        <end position="746"/>
    </location>
</feature>
<evidence type="ECO:0000259" key="8">
    <source>
        <dbReference type="PROSITE" id="PS50853"/>
    </source>
</evidence>
<evidence type="ECO:0000256" key="3">
    <source>
        <dbReference type="ARBA" id="ARBA00023319"/>
    </source>
</evidence>
<feature type="compositionally biased region" description="Polar residues" evidence="4">
    <location>
        <begin position="1124"/>
        <end position="1137"/>
    </location>
</feature>
<feature type="compositionally biased region" description="Pro residues" evidence="4">
    <location>
        <begin position="1094"/>
        <end position="1105"/>
    </location>
</feature>
<evidence type="ECO:0000256" key="4">
    <source>
        <dbReference type="SAM" id="MobiDB-lite"/>
    </source>
</evidence>
<dbReference type="PANTHER" id="PTHR13817:SF166">
    <property type="entry name" value="NEURONAL IGCAM-RELATED"/>
    <property type="match status" value="1"/>
</dbReference>
<evidence type="ECO:0000313" key="10">
    <source>
        <dbReference type="Proteomes" id="UP001174909"/>
    </source>
</evidence>